<protein>
    <submittedName>
        <fullName evidence="2">Bacterial protein of uncharacterized function (DUF945)</fullName>
    </submittedName>
</protein>
<dbReference type="Proteomes" id="UP000254293">
    <property type="component" value="Unassembled WGS sequence"/>
</dbReference>
<proteinExistence type="predicted"/>
<organism evidence="2 3">
    <name type="scientific">Kingella potus</name>
    <dbReference type="NCBI Taxonomy" id="265175"/>
    <lineage>
        <taxon>Bacteria</taxon>
        <taxon>Pseudomonadati</taxon>
        <taxon>Pseudomonadota</taxon>
        <taxon>Betaproteobacteria</taxon>
        <taxon>Neisseriales</taxon>
        <taxon>Neisseriaceae</taxon>
        <taxon>Kingella</taxon>
    </lineage>
</organism>
<keyword evidence="3" id="KW-1185">Reference proteome</keyword>
<feature type="signal peptide" evidence="1">
    <location>
        <begin position="1"/>
        <end position="24"/>
    </location>
</feature>
<name>A0A377R0U2_9NEIS</name>
<feature type="chain" id="PRO_5016762599" evidence="1">
    <location>
        <begin position="25"/>
        <end position="441"/>
    </location>
</feature>
<reference evidence="2 3" key="1">
    <citation type="submission" date="2018-06" db="EMBL/GenBank/DDBJ databases">
        <authorList>
            <consortium name="Pathogen Informatics"/>
            <person name="Doyle S."/>
        </authorList>
    </citation>
    <scope>NUCLEOTIDE SEQUENCE [LARGE SCALE GENOMIC DNA]</scope>
    <source>
        <strain evidence="2 3">NCTC13336</strain>
    </source>
</reference>
<dbReference type="OrthoDB" id="8605898at2"/>
<dbReference type="AlphaFoldDB" id="A0A377R0U2"/>
<dbReference type="EMBL" id="UGJJ01000001">
    <property type="protein sequence ID" value="STR00600.1"/>
    <property type="molecule type" value="Genomic_DNA"/>
</dbReference>
<evidence type="ECO:0000256" key="1">
    <source>
        <dbReference type="SAM" id="SignalP"/>
    </source>
</evidence>
<dbReference type="RefSeq" id="WP_115307848.1">
    <property type="nucleotide sequence ID" value="NZ_CP091516.1"/>
</dbReference>
<evidence type="ECO:0000313" key="2">
    <source>
        <dbReference type="EMBL" id="STR00600.1"/>
    </source>
</evidence>
<gene>
    <name evidence="2" type="ORF">NCTC13336_00809</name>
</gene>
<evidence type="ECO:0000313" key="3">
    <source>
        <dbReference type="Proteomes" id="UP000254293"/>
    </source>
</evidence>
<accession>A0A377R0U2</accession>
<dbReference type="InterPro" id="IPR010352">
    <property type="entry name" value="DUF945"/>
</dbReference>
<keyword evidence="1" id="KW-0732">Signal</keyword>
<sequence length="441" mass="47742">MNKKTLIAGAAGIALAGMVGGNIAADKKLESAYQNSFNVQDKRFKANVSAFNMGAMSGSAKWTGELTADLCSPETKYSFRSEDTIKRGLGGYNVVSKIYVKNPDSGQETYLFDINSRTTWGGSINSEIVVPANSISEKQSTFAWEQATAAFTLKKEQDGMHISDIKVRIPAITLKDPKFNLALKNISYHADTISFSGIAAGKTGGKVESLTFAETKSKPFEISLNNLESEAEVAVKGGKLLYTTSSKLDNVSFQGNKLEQIRYNLSVKDVDAQPFEKLSSVLKEAGQRCVPYSENANAMEEFAKALMQTGGTIESKDNQILFNGSKASAQWEAVIPPNVLQGNMTGEQIQELVKQAKSQGEVRIDKQFVRESYKALAGVTGTPADAGKIEQGVQEFETSILKINESEWKDTVQAKIDGGQWVLTLNKEAGKLPAALDKAAP</sequence>
<dbReference type="Pfam" id="PF06097">
    <property type="entry name" value="DUF945"/>
    <property type="match status" value="1"/>
</dbReference>